<feature type="domain" description="Pyridoxamine kinase/Phosphomethylpyrimidine kinase" evidence="7">
    <location>
        <begin position="12"/>
        <end position="257"/>
    </location>
</feature>
<dbReference type="FunFam" id="3.40.1190.20:FF:000003">
    <property type="entry name" value="Phosphomethylpyrimidine kinase ThiD"/>
    <property type="match status" value="1"/>
</dbReference>
<dbReference type="PANTHER" id="PTHR20858:SF17">
    <property type="entry name" value="HYDROXYMETHYLPYRIMIDINE_PHOSPHOMETHYLPYRIMIDINE KINASE THI20-RELATED"/>
    <property type="match status" value="1"/>
</dbReference>
<comment type="pathway">
    <text evidence="1">Cofactor biosynthesis; thiamine diphosphate biosynthesis.</text>
</comment>
<dbReference type="GO" id="GO:0009228">
    <property type="term" value="P:thiamine biosynthetic process"/>
    <property type="evidence" value="ECO:0007669"/>
    <property type="project" value="InterPro"/>
</dbReference>
<dbReference type="PANTHER" id="PTHR20858">
    <property type="entry name" value="PHOSPHOMETHYLPYRIMIDINE KINASE"/>
    <property type="match status" value="1"/>
</dbReference>
<dbReference type="GO" id="GO:0008902">
    <property type="term" value="F:hydroxymethylpyrimidine kinase activity"/>
    <property type="evidence" value="ECO:0007669"/>
    <property type="project" value="UniProtKB-EC"/>
</dbReference>
<dbReference type="HOGENOM" id="CLU_020520_0_3_5"/>
<evidence type="ECO:0000256" key="2">
    <source>
        <dbReference type="ARBA" id="ARBA00012135"/>
    </source>
</evidence>
<dbReference type="UniPathway" id="UPA00060">
    <property type="reaction ID" value="UER00138"/>
</dbReference>
<evidence type="ECO:0000259" key="7">
    <source>
        <dbReference type="Pfam" id="PF08543"/>
    </source>
</evidence>
<evidence type="ECO:0000256" key="3">
    <source>
        <dbReference type="ARBA" id="ARBA00022679"/>
    </source>
</evidence>
<keyword evidence="9" id="KW-1185">Reference proteome</keyword>
<dbReference type="Gene3D" id="3.40.1190.20">
    <property type="match status" value="1"/>
</dbReference>
<evidence type="ECO:0000256" key="6">
    <source>
        <dbReference type="ARBA" id="ARBA00022840"/>
    </source>
</evidence>
<organism evidence="8 9">
    <name type="scientific">Pseudoroseomonas cervicalis ATCC 49957</name>
    <dbReference type="NCBI Taxonomy" id="525371"/>
    <lineage>
        <taxon>Bacteria</taxon>
        <taxon>Pseudomonadati</taxon>
        <taxon>Pseudomonadota</taxon>
        <taxon>Alphaproteobacteria</taxon>
        <taxon>Acetobacterales</taxon>
        <taxon>Roseomonadaceae</taxon>
        <taxon>Roseomonas</taxon>
    </lineage>
</organism>
<reference evidence="8 9" key="1">
    <citation type="submission" date="2010-04" db="EMBL/GenBank/DDBJ databases">
        <authorList>
            <person name="Qin X."/>
            <person name="Bachman B."/>
            <person name="Battles P."/>
            <person name="Bell A."/>
            <person name="Bess C."/>
            <person name="Bickham C."/>
            <person name="Chaboub L."/>
            <person name="Chen D."/>
            <person name="Coyle M."/>
            <person name="Deiros D.R."/>
            <person name="Dinh H."/>
            <person name="Forbes L."/>
            <person name="Fowler G."/>
            <person name="Francisco L."/>
            <person name="Fu Q."/>
            <person name="Gubbala S."/>
            <person name="Hale W."/>
            <person name="Han Y."/>
            <person name="Hemphill L."/>
            <person name="Highlander S.K."/>
            <person name="Hirani K."/>
            <person name="Hogues M."/>
            <person name="Jackson L."/>
            <person name="Jakkamsetti A."/>
            <person name="Javaid M."/>
            <person name="Jiang H."/>
            <person name="Korchina V."/>
            <person name="Kovar C."/>
            <person name="Lara F."/>
            <person name="Lee S."/>
            <person name="Mata R."/>
            <person name="Mathew T."/>
            <person name="Moen C."/>
            <person name="Morales K."/>
            <person name="Munidasa M."/>
            <person name="Nazareth L."/>
            <person name="Ngo R."/>
            <person name="Nguyen L."/>
            <person name="Okwuonu G."/>
            <person name="Ongeri F."/>
            <person name="Patil S."/>
            <person name="Petrosino J."/>
            <person name="Pham C."/>
            <person name="Pham P."/>
            <person name="Pu L.-L."/>
            <person name="Puazo M."/>
            <person name="Raj R."/>
            <person name="Reid J."/>
            <person name="Rouhana J."/>
            <person name="Saada N."/>
            <person name="Shang Y."/>
            <person name="Simmons D."/>
            <person name="Thornton R."/>
            <person name="Warren J."/>
            <person name="Weissenberger G."/>
            <person name="Zhang J."/>
            <person name="Zhang L."/>
            <person name="Zhou C."/>
            <person name="Zhu D."/>
            <person name="Muzny D."/>
            <person name="Worley K."/>
            <person name="Gibbs R."/>
        </authorList>
    </citation>
    <scope>NUCLEOTIDE SEQUENCE [LARGE SCALE GENOMIC DNA]</scope>
    <source>
        <strain evidence="8 9">ATCC 49957</strain>
    </source>
</reference>
<evidence type="ECO:0000313" key="8">
    <source>
        <dbReference type="EMBL" id="EFH10179.1"/>
    </source>
</evidence>
<name>D5RR96_9PROT</name>
<dbReference type="CDD" id="cd01169">
    <property type="entry name" value="HMPP_kinase"/>
    <property type="match status" value="1"/>
</dbReference>
<dbReference type="GO" id="GO:0008972">
    <property type="term" value="F:phosphomethylpyrimidine kinase activity"/>
    <property type="evidence" value="ECO:0007669"/>
    <property type="project" value="InterPro"/>
</dbReference>
<keyword evidence="3 8" id="KW-0808">Transferase</keyword>
<dbReference type="GO" id="GO:0005524">
    <property type="term" value="F:ATP binding"/>
    <property type="evidence" value="ECO:0007669"/>
    <property type="project" value="UniProtKB-KW"/>
</dbReference>
<dbReference type="GO" id="GO:0009229">
    <property type="term" value="P:thiamine diphosphate biosynthetic process"/>
    <property type="evidence" value="ECO:0007669"/>
    <property type="project" value="UniProtKB-UniPathway"/>
</dbReference>
<evidence type="ECO:0000256" key="4">
    <source>
        <dbReference type="ARBA" id="ARBA00022741"/>
    </source>
</evidence>
<evidence type="ECO:0000256" key="1">
    <source>
        <dbReference type="ARBA" id="ARBA00004948"/>
    </source>
</evidence>
<dbReference type="InterPro" id="IPR013749">
    <property type="entry name" value="PM/HMP-P_kinase-1"/>
</dbReference>
<dbReference type="InterPro" id="IPR004399">
    <property type="entry name" value="HMP/HMP-P_kinase_dom"/>
</dbReference>
<protein>
    <recommendedName>
        <fullName evidence="2">hydroxymethylpyrimidine kinase</fullName>
        <ecNumber evidence="2">2.7.1.49</ecNumber>
    </recommendedName>
</protein>
<dbReference type="Pfam" id="PF08543">
    <property type="entry name" value="Phos_pyr_kin"/>
    <property type="match status" value="1"/>
</dbReference>
<dbReference type="GO" id="GO:0005829">
    <property type="term" value="C:cytosol"/>
    <property type="evidence" value="ECO:0007669"/>
    <property type="project" value="TreeGrafter"/>
</dbReference>
<sequence>MRGRVLIIAGSDSGGGAGIQADIKACTALDAYAATAITALTAQDTSGVYGVHTVPPDFIRQQIRLVLQDIGADAIKTGMLADSETINAVCDALAEHGRRIPLVADPVMVAKGGEALLTKAAVETLKRRLLPFAALLTPNIPEAEVLSGMNITDVEEMQAAAEMMLTLGVPAVLLKGGHLPGNRLVDLLATEDGIEFFESERIESRHTHGTGCTLASAIAAGLSQGLGLRASVVRARAYVQEALRRAPGFGRGHGPLNHSVTVDPARLATLV</sequence>
<comment type="caution">
    <text evidence="8">The sequence shown here is derived from an EMBL/GenBank/DDBJ whole genome shotgun (WGS) entry which is preliminary data.</text>
</comment>
<keyword evidence="6" id="KW-0067">ATP-binding</keyword>
<dbReference type="NCBIfam" id="TIGR00097">
    <property type="entry name" value="HMP-P_kinase"/>
    <property type="match status" value="1"/>
</dbReference>
<proteinExistence type="predicted"/>
<dbReference type="InterPro" id="IPR029056">
    <property type="entry name" value="Ribokinase-like"/>
</dbReference>
<dbReference type="RefSeq" id="WP_007002638.1">
    <property type="nucleotide sequence ID" value="NZ_GG770777.1"/>
</dbReference>
<dbReference type="SUPFAM" id="SSF53613">
    <property type="entry name" value="Ribokinase-like"/>
    <property type="match status" value="1"/>
</dbReference>
<dbReference type="AlphaFoldDB" id="D5RR96"/>
<gene>
    <name evidence="8" type="primary">thiD</name>
    <name evidence="8" type="ORF">HMPREF0731_3608</name>
</gene>
<evidence type="ECO:0000256" key="5">
    <source>
        <dbReference type="ARBA" id="ARBA00022777"/>
    </source>
</evidence>
<evidence type="ECO:0000313" key="9">
    <source>
        <dbReference type="Proteomes" id="UP000005324"/>
    </source>
</evidence>
<dbReference type="Proteomes" id="UP000005324">
    <property type="component" value="Unassembled WGS sequence"/>
</dbReference>
<keyword evidence="4" id="KW-0547">Nucleotide-binding</keyword>
<keyword evidence="5 8" id="KW-0418">Kinase</keyword>
<dbReference type="EC" id="2.7.1.49" evidence="2"/>
<dbReference type="EMBL" id="ADVL01000691">
    <property type="protein sequence ID" value="EFH10179.1"/>
    <property type="molecule type" value="Genomic_DNA"/>
</dbReference>
<accession>D5RR96</accession>
<dbReference type="OrthoDB" id="9810880at2"/>